<evidence type="ECO:0000256" key="1">
    <source>
        <dbReference type="ARBA" id="ARBA00004167"/>
    </source>
</evidence>
<accession>A0A9D7QM63</accession>
<evidence type="ECO:0000256" key="4">
    <source>
        <dbReference type="ARBA" id="ARBA00022692"/>
    </source>
</evidence>
<evidence type="ECO:0000256" key="7">
    <source>
        <dbReference type="ARBA" id="ARBA00023186"/>
    </source>
</evidence>
<sequence length="215" mass="23083">MASYDLEEQEQIDSIKTWWKMYGNLVTGVVVAGSVAVIGWQGWNWHQRSQSAQASAIYGVLEQAVTARDAQKVKAAAGELAEKFGGTSYAALGALVAARQSFDAGDLKTAKAQLTWVAENGKDEIKDLARLRLTSVLLDEKAYGEALKQLEAAHAAAFAARFLELKGDVLAAEGKKAEARSAYKAALDKSETHEGRGGVGRELLQQKLDSLGEVT</sequence>
<evidence type="ECO:0000256" key="2">
    <source>
        <dbReference type="ARBA" id="ARBA00004236"/>
    </source>
</evidence>
<dbReference type="InterPro" id="IPR018704">
    <property type="entry name" value="SecYEG/CpoB_TPR"/>
</dbReference>
<feature type="transmembrane region" description="Helical" evidence="8">
    <location>
        <begin position="21"/>
        <end position="43"/>
    </location>
</feature>
<keyword evidence="4 8" id="KW-0812">Transmembrane</keyword>
<keyword evidence="7" id="KW-0143">Chaperone</keyword>
<dbReference type="GO" id="GO:0044877">
    <property type="term" value="F:protein-containing complex binding"/>
    <property type="evidence" value="ECO:0007669"/>
    <property type="project" value="InterPro"/>
</dbReference>
<evidence type="ECO:0000256" key="6">
    <source>
        <dbReference type="ARBA" id="ARBA00023136"/>
    </source>
</evidence>
<feature type="domain" description="Ancillary SecYEG translocon subunit/Cell division coordinator CpoB TPR" evidence="9">
    <location>
        <begin position="16"/>
        <end position="212"/>
    </location>
</feature>
<name>A0A9D7QM63_9RHOO</name>
<organism evidence="10 11">
    <name type="scientific">Candidatus Dechloromonas phosphorivorans</name>
    <dbReference type="NCBI Taxonomy" id="2899244"/>
    <lineage>
        <taxon>Bacteria</taxon>
        <taxon>Pseudomonadati</taxon>
        <taxon>Pseudomonadota</taxon>
        <taxon>Betaproteobacteria</taxon>
        <taxon>Rhodocyclales</taxon>
        <taxon>Azonexaceae</taxon>
        <taxon>Dechloromonas</taxon>
    </lineage>
</organism>
<reference evidence="11" key="1">
    <citation type="journal article" date="2021" name="Nat. Commun.">
        <title>Connecting structure to function with the recovery of over 1000 high-quality metagenome-assembled genomes from activated sludge using long-read sequencing.</title>
        <authorList>
            <person name="Singleton C.M."/>
            <person name="Petriglieri F."/>
            <person name="Kristensen J.M."/>
            <person name="Kirkegaard R.H."/>
            <person name="Michaelsen T.Y."/>
            <person name="Andersen M.H."/>
            <person name="Kondrotaite Z."/>
            <person name="Karst S.M."/>
            <person name="Dueholm M.S."/>
            <person name="Nielsen P.H."/>
            <person name="Albertsen M."/>
        </authorList>
    </citation>
    <scope>NUCLEOTIDE SEQUENCE [LARGE SCALE GENOMIC DNA]</scope>
</reference>
<evidence type="ECO:0000313" key="10">
    <source>
        <dbReference type="EMBL" id="MBK8889610.1"/>
    </source>
</evidence>
<keyword evidence="3" id="KW-1003">Cell membrane</keyword>
<dbReference type="Proteomes" id="UP000808146">
    <property type="component" value="Unassembled WGS sequence"/>
</dbReference>
<dbReference type="PANTHER" id="PTHR38035">
    <property type="entry name" value="UPF0070 PROTEIN YFGM"/>
    <property type="match status" value="1"/>
</dbReference>
<dbReference type="PIRSF" id="PIRSF006170">
    <property type="entry name" value="YfgM"/>
    <property type="match status" value="1"/>
</dbReference>
<evidence type="ECO:0000256" key="8">
    <source>
        <dbReference type="SAM" id="Phobius"/>
    </source>
</evidence>
<evidence type="ECO:0000256" key="5">
    <source>
        <dbReference type="ARBA" id="ARBA00022989"/>
    </source>
</evidence>
<dbReference type="PANTHER" id="PTHR38035:SF1">
    <property type="entry name" value="ANCILLARY SECYEG TRANSLOCON SUBUNIT"/>
    <property type="match status" value="1"/>
</dbReference>
<dbReference type="EMBL" id="JADKBR010000003">
    <property type="protein sequence ID" value="MBK8889610.1"/>
    <property type="molecule type" value="Genomic_DNA"/>
</dbReference>
<dbReference type="Pfam" id="PF09976">
    <property type="entry name" value="TPR_21"/>
    <property type="match status" value="1"/>
</dbReference>
<dbReference type="InterPro" id="IPR026039">
    <property type="entry name" value="YfgM"/>
</dbReference>
<comment type="subcellular location">
    <subcellularLocation>
        <location evidence="2">Cell membrane</location>
    </subcellularLocation>
    <subcellularLocation>
        <location evidence="1">Membrane</location>
        <topology evidence="1">Single-pass membrane protein</topology>
    </subcellularLocation>
</comment>
<dbReference type="GO" id="GO:0005886">
    <property type="term" value="C:plasma membrane"/>
    <property type="evidence" value="ECO:0007669"/>
    <property type="project" value="UniProtKB-SubCell"/>
</dbReference>
<evidence type="ECO:0000256" key="3">
    <source>
        <dbReference type="ARBA" id="ARBA00022475"/>
    </source>
</evidence>
<protein>
    <submittedName>
        <fullName evidence="10">Tetratricopeptide repeat protein</fullName>
    </submittedName>
</protein>
<gene>
    <name evidence="10" type="ORF">IPN75_04065</name>
</gene>
<comment type="caution">
    <text evidence="10">The sequence shown here is derived from an EMBL/GenBank/DDBJ whole genome shotgun (WGS) entry which is preliminary data.</text>
</comment>
<proteinExistence type="predicted"/>
<evidence type="ECO:0000313" key="11">
    <source>
        <dbReference type="Proteomes" id="UP000808146"/>
    </source>
</evidence>
<keyword evidence="6 8" id="KW-0472">Membrane</keyword>
<keyword evidence="5 8" id="KW-1133">Transmembrane helix</keyword>
<dbReference type="AlphaFoldDB" id="A0A9D7QM63"/>
<evidence type="ECO:0000259" key="9">
    <source>
        <dbReference type="Pfam" id="PF09976"/>
    </source>
</evidence>